<sequence length="178" mass="20667">MKTRIILVAAFLFASMFVSAQKFAYVDTQYILENIPDYQTAQNTLDELSMEWQKELEIKFTEIDKLYKNYQTESYLLSEDMKTKRQNEIIAKEKEAKDLQKKYFGTEGDLYKKRQELVKPIQEKVYNAIEDLAEEGSFAVIFDRAGNTTLIYASEKYDKSDEVLAKLGYKAGGLNTNE</sequence>
<dbReference type="Pfam" id="PF03938">
    <property type="entry name" value="OmpH"/>
    <property type="match status" value="1"/>
</dbReference>
<protein>
    <recommendedName>
        <fullName evidence="4">Chaperone protein Skp</fullName>
    </recommendedName>
</protein>
<evidence type="ECO:0000313" key="3">
    <source>
        <dbReference type="EMBL" id="MPM07202.1"/>
    </source>
</evidence>
<dbReference type="AlphaFoldDB" id="A0A644WTR8"/>
<dbReference type="SUPFAM" id="SSF111384">
    <property type="entry name" value="OmpH-like"/>
    <property type="match status" value="1"/>
</dbReference>
<dbReference type="PANTHER" id="PTHR35089:SF1">
    <property type="entry name" value="CHAPERONE PROTEIN SKP"/>
    <property type="match status" value="1"/>
</dbReference>
<name>A0A644WTR8_9ZZZZ</name>
<accession>A0A644WTR8</accession>
<keyword evidence="2" id="KW-0732">Signal</keyword>
<comment type="caution">
    <text evidence="3">The sequence shown here is derived from an EMBL/GenBank/DDBJ whole genome shotgun (WGS) entry which is preliminary data.</text>
</comment>
<reference evidence="3" key="1">
    <citation type="submission" date="2019-08" db="EMBL/GenBank/DDBJ databases">
        <authorList>
            <person name="Kucharzyk K."/>
            <person name="Murdoch R.W."/>
            <person name="Higgins S."/>
            <person name="Loffler F."/>
        </authorList>
    </citation>
    <scope>NUCLEOTIDE SEQUENCE</scope>
</reference>
<dbReference type="GO" id="GO:0005829">
    <property type="term" value="C:cytosol"/>
    <property type="evidence" value="ECO:0007669"/>
    <property type="project" value="TreeGrafter"/>
</dbReference>
<evidence type="ECO:0008006" key="4">
    <source>
        <dbReference type="Google" id="ProtNLM"/>
    </source>
</evidence>
<dbReference type="GO" id="GO:0050821">
    <property type="term" value="P:protein stabilization"/>
    <property type="evidence" value="ECO:0007669"/>
    <property type="project" value="TreeGrafter"/>
</dbReference>
<dbReference type="InterPro" id="IPR005632">
    <property type="entry name" value="Chaperone_Skp"/>
</dbReference>
<organism evidence="3">
    <name type="scientific">bioreactor metagenome</name>
    <dbReference type="NCBI Taxonomy" id="1076179"/>
    <lineage>
        <taxon>unclassified sequences</taxon>
        <taxon>metagenomes</taxon>
        <taxon>ecological metagenomes</taxon>
    </lineage>
</organism>
<proteinExistence type="inferred from homology"/>
<dbReference type="SMART" id="SM00935">
    <property type="entry name" value="OmpH"/>
    <property type="match status" value="1"/>
</dbReference>
<dbReference type="InterPro" id="IPR024930">
    <property type="entry name" value="Skp_dom_sf"/>
</dbReference>
<dbReference type="GO" id="GO:0051082">
    <property type="term" value="F:unfolded protein binding"/>
    <property type="evidence" value="ECO:0007669"/>
    <property type="project" value="InterPro"/>
</dbReference>
<dbReference type="PANTHER" id="PTHR35089">
    <property type="entry name" value="CHAPERONE PROTEIN SKP"/>
    <property type="match status" value="1"/>
</dbReference>
<comment type="similarity">
    <text evidence="1">Belongs to the Skp family.</text>
</comment>
<dbReference type="Gene3D" id="3.30.910.20">
    <property type="entry name" value="Skp domain"/>
    <property type="match status" value="1"/>
</dbReference>
<evidence type="ECO:0000256" key="1">
    <source>
        <dbReference type="ARBA" id="ARBA00009091"/>
    </source>
</evidence>
<evidence type="ECO:0000256" key="2">
    <source>
        <dbReference type="ARBA" id="ARBA00022729"/>
    </source>
</evidence>
<dbReference type="EMBL" id="VSSQ01001310">
    <property type="protein sequence ID" value="MPM07202.1"/>
    <property type="molecule type" value="Genomic_DNA"/>
</dbReference>
<gene>
    <name evidence="3" type="ORF">SDC9_53508</name>
</gene>